<evidence type="ECO:0000256" key="6">
    <source>
        <dbReference type="ARBA" id="ARBA00023196"/>
    </source>
</evidence>
<keyword evidence="3 8" id="KW-0375">Hydrogen ion transport</keyword>
<dbReference type="NCBIfam" id="NF004403">
    <property type="entry name" value="PRK05758.2-4"/>
    <property type="match status" value="1"/>
</dbReference>
<dbReference type="PANTHER" id="PTHR11910">
    <property type="entry name" value="ATP SYNTHASE DELTA CHAIN"/>
    <property type="match status" value="1"/>
</dbReference>
<comment type="function">
    <text evidence="8">This protein is part of the stalk that links CF(0) to CF(1). It either transmits conformational changes from CF(0) to CF(1) or is implicated in proton conduction.</text>
</comment>
<evidence type="ECO:0000256" key="3">
    <source>
        <dbReference type="ARBA" id="ARBA00022781"/>
    </source>
</evidence>
<keyword evidence="2 8" id="KW-0813">Transport</keyword>
<evidence type="ECO:0000313" key="9">
    <source>
        <dbReference type="EMBL" id="MFC4769518.1"/>
    </source>
</evidence>
<keyword evidence="5 8" id="KW-0472">Membrane</keyword>
<accession>A0ABV9Q6I5</accession>
<dbReference type="PRINTS" id="PR00125">
    <property type="entry name" value="ATPASEDELTA"/>
</dbReference>
<dbReference type="PROSITE" id="PS00389">
    <property type="entry name" value="ATPASE_DELTA"/>
    <property type="match status" value="1"/>
</dbReference>
<dbReference type="HAMAP" id="MF_01416">
    <property type="entry name" value="ATP_synth_delta_bact"/>
    <property type="match status" value="1"/>
</dbReference>
<organism evidence="9 10">
    <name type="scientific">Effusibacillus consociatus</name>
    <dbReference type="NCBI Taxonomy" id="1117041"/>
    <lineage>
        <taxon>Bacteria</taxon>
        <taxon>Bacillati</taxon>
        <taxon>Bacillota</taxon>
        <taxon>Bacilli</taxon>
        <taxon>Bacillales</taxon>
        <taxon>Alicyclobacillaceae</taxon>
        <taxon>Effusibacillus</taxon>
    </lineage>
</organism>
<evidence type="ECO:0000256" key="8">
    <source>
        <dbReference type="HAMAP-Rule" id="MF_01416"/>
    </source>
</evidence>
<comment type="subcellular location">
    <subcellularLocation>
        <location evidence="8">Cell membrane</location>
        <topology evidence="8">Peripheral membrane protein</topology>
    </subcellularLocation>
    <subcellularLocation>
        <location evidence="1">Membrane</location>
    </subcellularLocation>
</comment>
<evidence type="ECO:0000256" key="1">
    <source>
        <dbReference type="ARBA" id="ARBA00004370"/>
    </source>
</evidence>
<evidence type="ECO:0000256" key="7">
    <source>
        <dbReference type="ARBA" id="ARBA00023310"/>
    </source>
</evidence>
<dbReference type="InterPro" id="IPR020781">
    <property type="entry name" value="ATPase_OSCP/d_CS"/>
</dbReference>
<evidence type="ECO:0000256" key="5">
    <source>
        <dbReference type="ARBA" id="ARBA00023136"/>
    </source>
</evidence>
<keyword evidence="8" id="KW-1003">Cell membrane</keyword>
<dbReference type="EMBL" id="JBHSHC010000132">
    <property type="protein sequence ID" value="MFC4769518.1"/>
    <property type="molecule type" value="Genomic_DNA"/>
</dbReference>
<sequence length="182" mass="20157">MLGGVVAKRYADALFSIAKNQNLIDGVEADLSTILAVLNEHPQLRRILHHPAISTDVKKQQVIELFGKVVSATMLNFLQLLLDRRRENQLAGIYEEYTRLANEHRGQVKAHVETAVPMSDAELQDLGEKLGGACGKKLDITASVNPQLIAGARLKIGDRVIDASVQGQLDRFSRNLKRNQVR</sequence>
<dbReference type="NCBIfam" id="TIGR01145">
    <property type="entry name" value="ATP_synt_delta"/>
    <property type="match status" value="1"/>
</dbReference>
<evidence type="ECO:0000256" key="2">
    <source>
        <dbReference type="ARBA" id="ARBA00022448"/>
    </source>
</evidence>
<comment type="caution">
    <text evidence="9">The sequence shown here is derived from an EMBL/GenBank/DDBJ whole genome shotgun (WGS) entry which is preliminary data.</text>
</comment>
<dbReference type="InterPro" id="IPR000711">
    <property type="entry name" value="ATPase_OSCP/dsu"/>
</dbReference>
<gene>
    <name evidence="8" type="primary">atpH</name>
    <name evidence="9" type="ORF">ACFO8Q_19490</name>
</gene>
<dbReference type="Pfam" id="PF00213">
    <property type="entry name" value="OSCP"/>
    <property type="match status" value="1"/>
</dbReference>
<keyword evidence="7 8" id="KW-0066">ATP synthesis</keyword>
<proteinExistence type="inferred from homology"/>
<keyword evidence="4 8" id="KW-0406">Ion transport</keyword>
<comment type="similarity">
    <text evidence="8">Belongs to the ATPase delta chain family.</text>
</comment>
<keyword evidence="6 8" id="KW-0139">CF(1)</keyword>
<dbReference type="Gene3D" id="1.10.520.20">
    <property type="entry name" value="N-terminal domain of the delta subunit of the F1F0-ATP synthase"/>
    <property type="match status" value="1"/>
</dbReference>
<keyword evidence="10" id="KW-1185">Reference proteome</keyword>
<reference evidence="10" key="1">
    <citation type="journal article" date="2019" name="Int. J. Syst. Evol. Microbiol.">
        <title>The Global Catalogue of Microorganisms (GCM) 10K type strain sequencing project: providing services to taxonomists for standard genome sequencing and annotation.</title>
        <authorList>
            <consortium name="The Broad Institute Genomics Platform"/>
            <consortium name="The Broad Institute Genome Sequencing Center for Infectious Disease"/>
            <person name="Wu L."/>
            <person name="Ma J."/>
        </authorList>
    </citation>
    <scope>NUCLEOTIDE SEQUENCE [LARGE SCALE GENOMIC DNA]</scope>
    <source>
        <strain evidence="10">WYCCWR 12678</strain>
    </source>
</reference>
<name>A0ABV9Q6I5_9BACL</name>
<evidence type="ECO:0000313" key="10">
    <source>
        <dbReference type="Proteomes" id="UP001596002"/>
    </source>
</evidence>
<evidence type="ECO:0000256" key="4">
    <source>
        <dbReference type="ARBA" id="ARBA00023065"/>
    </source>
</evidence>
<dbReference type="RefSeq" id="WP_380028122.1">
    <property type="nucleotide sequence ID" value="NZ_JBHSHC010000132.1"/>
</dbReference>
<dbReference type="SUPFAM" id="SSF47928">
    <property type="entry name" value="N-terminal domain of the delta subunit of the F1F0-ATP synthase"/>
    <property type="match status" value="1"/>
</dbReference>
<dbReference type="InterPro" id="IPR026015">
    <property type="entry name" value="ATP_synth_OSCP/delta_N_sf"/>
</dbReference>
<protein>
    <recommendedName>
        <fullName evidence="8">ATP synthase subunit delta</fullName>
    </recommendedName>
    <alternativeName>
        <fullName evidence="8">ATP synthase F(1) sector subunit delta</fullName>
    </alternativeName>
    <alternativeName>
        <fullName evidence="8">F-type ATPase subunit delta</fullName>
        <shortName evidence="8">F-ATPase subunit delta</shortName>
    </alternativeName>
</protein>
<dbReference type="Proteomes" id="UP001596002">
    <property type="component" value="Unassembled WGS sequence"/>
</dbReference>
<comment type="function">
    <text evidence="8">F(1)F(0) ATP synthase produces ATP from ADP in the presence of a proton or sodium gradient. F-type ATPases consist of two structural domains, F(1) containing the extramembraneous catalytic core and F(0) containing the membrane proton channel, linked together by a central stalk and a peripheral stalk. During catalysis, ATP synthesis in the catalytic domain of F(1) is coupled via a rotary mechanism of the central stalk subunits to proton translocation.</text>
</comment>